<organism evidence="1 2">
    <name type="scientific">Apiospora saccharicola</name>
    <dbReference type="NCBI Taxonomy" id="335842"/>
    <lineage>
        <taxon>Eukaryota</taxon>
        <taxon>Fungi</taxon>
        <taxon>Dikarya</taxon>
        <taxon>Ascomycota</taxon>
        <taxon>Pezizomycotina</taxon>
        <taxon>Sordariomycetes</taxon>
        <taxon>Xylariomycetidae</taxon>
        <taxon>Amphisphaeriales</taxon>
        <taxon>Apiosporaceae</taxon>
        <taxon>Apiospora</taxon>
    </lineage>
</organism>
<protein>
    <submittedName>
        <fullName evidence="1">Uncharacterized protein</fullName>
    </submittedName>
</protein>
<name>A0ABR1WJB2_9PEZI</name>
<dbReference type="Proteomes" id="UP001446871">
    <property type="component" value="Unassembled WGS sequence"/>
</dbReference>
<evidence type="ECO:0000313" key="1">
    <source>
        <dbReference type="EMBL" id="KAK8083595.1"/>
    </source>
</evidence>
<reference evidence="1 2" key="1">
    <citation type="submission" date="2023-01" db="EMBL/GenBank/DDBJ databases">
        <title>Analysis of 21 Apiospora genomes using comparative genomics revels a genus with tremendous synthesis potential of carbohydrate active enzymes and secondary metabolites.</title>
        <authorList>
            <person name="Sorensen T."/>
        </authorList>
    </citation>
    <scope>NUCLEOTIDE SEQUENCE [LARGE SCALE GENOMIC DNA]</scope>
    <source>
        <strain evidence="1 2">CBS 83171</strain>
    </source>
</reference>
<comment type="caution">
    <text evidence="1">The sequence shown here is derived from an EMBL/GenBank/DDBJ whole genome shotgun (WGS) entry which is preliminary data.</text>
</comment>
<sequence length="310" mass="34881">MARNYGELYNAKMKMGTILCDDAPAVILDVKDEMVSVIHEMVACAQQNSPSIAFMDKADPKDDYVAIGSLSKSVATIGEFFDYALGMINNQGHDNFLHGQIRQTRCPRYPPELGRREGLAGAFAWPEVPATCRTYPQRCRAVRWPDMDQLPQESNISKWDMLPQEPSFSKCIKISVHLVGESGQTYLILFSIIPGCLGGDAKRTLLKTTNKEKHTEKQYRRKFRKLVGIIRAPKRVFKRVASRYILELTSRSSFAIKVGSFPSEVCIKRKDVPAIPNSLNRYDPAESKFAVFMVSIGACICATGFRRDKK</sequence>
<gene>
    <name evidence="1" type="ORF">PG996_002376</name>
</gene>
<dbReference type="EMBL" id="JAQQWM010000001">
    <property type="protein sequence ID" value="KAK8083595.1"/>
    <property type="molecule type" value="Genomic_DNA"/>
</dbReference>
<accession>A0ABR1WJB2</accession>
<evidence type="ECO:0000313" key="2">
    <source>
        <dbReference type="Proteomes" id="UP001446871"/>
    </source>
</evidence>
<proteinExistence type="predicted"/>
<keyword evidence="2" id="KW-1185">Reference proteome</keyword>